<dbReference type="RefSeq" id="WP_170087910.1">
    <property type="nucleotide sequence ID" value="NZ_JABAFG010000018.1"/>
</dbReference>
<organism evidence="2 3">
    <name type="scientific">Megasphaera hexanoica</name>
    <dbReference type="NCBI Taxonomy" id="1675036"/>
    <lineage>
        <taxon>Bacteria</taxon>
        <taxon>Bacillati</taxon>
        <taxon>Bacillota</taxon>
        <taxon>Negativicutes</taxon>
        <taxon>Veillonellales</taxon>
        <taxon>Veillonellaceae</taxon>
        <taxon>Megasphaera</taxon>
    </lineage>
</organism>
<accession>A0A848C110</accession>
<sequence>MIVVSKELEQEFTKVISSVTKEVTESVVRDSALASVKELNESLQALKKDSPRLVKDIEKAEAMYADVSQHALDNMQRFADFISSWQEQQLELLKEIGNRNDMVSRWLQQSEKRRIENVKSLQHQGEEQKKELDDIRQGVKLVFHHSLDMEKKINAEHLEQVKTLAAYDAALSSKLTTLKVLAGINFVILAALAGYTIKGIIGG</sequence>
<evidence type="ECO:0000256" key="1">
    <source>
        <dbReference type="SAM" id="Phobius"/>
    </source>
</evidence>
<gene>
    <name evidence="2" type="ORF">HF872_10315</name>
</gene>
<feature type="transmembrane region" description="Helical" evidence="1">
    <location>
        <begin position="180"/>
        <end position="201"/>
    </location>
</feature>
<protein>
    <submittedName>
        <fullName evidence="2">Uncharacterized protein</fullName>
    </submittedName>
</protein>
<keyword evidence="1" id="KW-1133">Transmembrane helix</keyword>
<comment type="caution">
    <text evidence="2">The sequence shown here is derived from an EMBL/GenBank/DDBJ whole genome shotgun (WGS) entry which is preliminary data.</text>
</comment>
<dbReference type="AlphaFoldDB" id="A0A848C110"/>
<name>A0A848C110_9FIRM</name>
<evidence type="ECO:0000313" key="3">
    <source>
        <dbReference type="Proteomes" id="UP000591071"/>
    </source>
</evidence>
<dbReference type="Proteomes" id="UP000591071">
    <property type="component" value="Unassembled WGS sequence"/>
</dbReference>
<evidence type="ECO:0000313" key="2">
    <source>
        <dbReference type="EMBL" id="NME29009.1"/>
    </source>
</evidence>
<proteinExistence type="predicted"/>
<reference evidence="2 3" key="1">
    <citation type="submission" date="2020-04" db="EMBL/GenBank/DDBJ databases">
        <authorList>
            <person name="Hitch T.C.A."/>
            <person name="Wylensek D."/>
            <person name="Clavel T."/>
        </authorList>
    </citation>
    <scope>NUCLEOTIDE SEQUENCE [LARGE SCALE GENOMIC DNA]</scope>
    <source>
        <strain evidence="2 3">Oil-RF-744-FAT-WT-6-1</strain>
    </source>
</reference>
<keyword evidence="1" id="KW-0812">Transmembrane</keyword>
<dbReference type="EMBL" id="JABAFG010000018">
    <property type="protein sequence ID" value="NME29009.1"/>
    <property type="molecule type" value="Genomic_DNA"/>
</dbReference>
<keyword evidence="1" id="KW-0472">Membrane</keyword>